<evidence type="ECO:0000313" key="2">
    <source>
        <dbReference type="EMBL" id="BAL44209.1"/>
    </source>
</evidence>
<evidence type="ECO:0000256" key="1">
    <source>
        <dbReference type="SAM" id="Phobius"/>
    </source>
</evidence>
<sequence length="465" mass="54449">MHKSFKNQSKKLYIYNLLISIREIILSYPVYKFFTSLFGSKKIIFILLSLYLCIRLYHLIFEYYSIRYKFESEYFLIRKGLLNKKLISFDQHNKTTAISNVREKSNIIQNFLGIKELEIYLPNSEDGIIRFSALENYESDKIQKWLKQETKKSNTNNDKDVYKPHVHIVPIRTIILTAFLSANYIPVIPILLDIQNWLTKLNIDIKSLSTGIGLIYVELATVVALFIGIVSIQYLNFGKFNIQVKRNKLYVKNGFINEDGNIIDTHSIKGVIKHSNLGMRLLGFETLSVLTINKDQDNNGKSKNYILPYIKKEQSTTKINELIGWNIKNHNTYDKRHIWSIFIGIIPKIMLLFILLVITIMSFNYVKNSRYILILIFFTLSAFIVRPIFTRIQFNDKFIYIKQGIFNIDTFIIPYASLDHLTSTTSPIFKYKKFCLFLETAPTKKFEIIGSNIPNKYYTSLLQIK</sequence>
<feature type="transmembrane region" description="Helical" evidence="1">
    <location>
        <begin position="371"/>
        <end position="389"/>
    </location>
</feature>
<accession>H1A8I2</accession>
<keyword evidence="1" id="KW-1133">Transmembrane helix</keyword>
<name>H1A8I2_WEIHE</name>
<dbReference type="AlphaFoldDB" id="H1A8I2"/>
<dbReference type="PANTHER" id="PTHR34473">
    <property type="entry name" value="UPF0699 TRANSMEMBRANE PROTEIN YDBS"/>
    <property type="match status" value="1"/>
</dbReference>
<reference evidence="2" key="1">
    <citation type="journal article" date="2012" name="J. Appl. Microbiol.">
        <title>Characterization and identification of weissellicin Y and weissellicin M, novel bacteriocins produced by Weissella hellenica QU 13.</title>
        <authorList>
            <person name="Masuda Y."/>
            <person name="Zendo T."/>
            <person name="Sawa N."/>
            <person name="Perez R.H."/>
            <person name="Nakayama J."/>
            <person name="Sonomoto K."/>
        </authorList>
    </citation>
    <scope>NUCLEOTIDE SEQUENCE</scope>
    <source>
        <strain evidence="2">QU 13</strain>
    </source>
</reference>
<protein>
    <recommendedName>
        <fullName evidence="3">PH domain-containing protein</fullName>
    </recommendedName>
</protein>
<proteinExistence type="predicted"/>
<dbReference type="EMBL" id="AB501211">
    <property type="protein sequence ID" value="BAL44209.1"/>
    <property type="molecule type" value="Genomic_DNA"/>
</dbReference>
<keyword evidence="1" id="KW-0472">Membrane</keyword>
<evidence type="ECO:0008006" key="3">
    <source>
        <dbReference type="Google" id="ProtNLM"/>
    </source>
</evidence>
<dbReference type="PANTHER" id="PTHR34473:SF2">
    <property type="entry name" value="UPF0699 TRANSMEMBRANE PROTEIN YDBT"/>
    <property type="match status" value="1"/>
</dbReference>
<feature type="transmembrane region" description="Helical" evidence="1">
    <location>
        <begin position="12"/>
        <end position="31"/>
    </location>
</feature>
<feature type="transmembrane region" description="Helical" evidence="1">
    <location>
        <begin position="338"/>
        <end position="365"/>
    </location>
</feature>
<organism evidence="2">
    <name type="scientific">Weissella hellenica</name>
    <dbReference type="NCBI Taxonomy" id="46256"/>
    <lineage>
        <taxon>Bacteria</taxon>
        <taxon>Bacillati</taxon>
        <taxon>Bacillota</taxon>
        <taxon>Bacilli</taxon>
        <taxon>Lactobacillales</taxon>
        <taxon>Lactobacillaceae</taxon>
        <taxon>Weissella</taxon>
    </lineage>
</organism>
<feature type="transmembrane region" description="Helical" evidence="1">
    <location>
        <begin position="212"/>
        <end position="237"/>
    </location>
</feature>
<feature type="transmembrane region" description="Helical" evidence="1">
    <location>
        <begin position="173"/>
        <end position="192"/>
    </location>
</feature>
<feature type="transmembrane region" description="Helical" evidence="1">
    <location>
        <begin position="43"/>
        <end position="61"/>
    </location>
</feature>
<keyword evidence="1" id="KW-0812">Transmembrane</keyword>